<organism evidence="2 3">
    <name type="scientific">Naasia aerilata</name>
    <dbReference type="NCBI Taxonomy" id="1162966"/>
    <lineage>
        <taxon>Bacteria</taxon>
        <taxon>Bacillati</taxon>
        <taxon>Actinomycetota</taxon>
        <taxon>Actinomycetes</taxon>
        <taxon>Micrococcales</taxon>
        <taxon>Microbacteriaceae</taxon>
        <taxon>Naasia</taxon>
    </lineage>
</organism>
<feature type="compositionally biased region" description="Polar residues" evidence="1">
    <location>
        <begin position="111"/>
        <end position="121"/>
    </location>
</feature>
<name>A0ABN6XM75_9MICO</name>
<dbReference type="RefSeq" id="WP_286276193.1">
    <property type="nucleotide sequence ID" value="NZ_AP027731.1"/>
</dbReference>
<evidence type="ECO:0000256" key="1">
    <source>
        <dbReference type="SAM" id="MobiDB-lite"/>
    </source>
</evidence>
<feature type="region of interest" description="Disordered" evidence="1">
    <location>
        <begin position="39"/>
        <end position="121"/>
    </location>
</feature>
<evidence type="ECO:0000313" key="2">
    <source>
        <dbReference type="EMBL" id="BDZ46087.1"/>
    </source>
</evidence>
<dbReference type="Proteomes" id="UP001321498">
    <property type="component" value="Chromosome"/>
</dbReference>
<gene>
    <name evidence="2" type="ORF">GCM10025866_19960</name>
</gene>
<keyword evidence="3" id="KW-1185">Reference proteome</keyword>
<evidence type="ECO:0000313" key="3">
    <source>
        <dbReference type="Proteomes" id="UP001321498"/>
    </source>
</evidence>
<reference evidence="3" key="1">
    <citation type="journal article" date="2019" name="Int. J. Syst. Evol. Microbiol.">
        <title>The Global Catalogue of Microorganisms (GCM) 10K type strain sequencing project: providing services to taxonomists for standard genome sequencing and annotation.</title>
        <authorList>
            <consortium name="The Broad Institute Genomics Platform"/>
            <consortium name="The Broad Institute Genome Sequencing Center for Infectious Disease"/>
            <person name="Wu L."/>
            <person name="Ma J."/>
        </authorList>
    </citation>
    <scope>NUCLEOTIDE SEQUENCE [LARGE SCALE GENOMIC DNA]</scope>
    <source>
        <strain evidence="3">NBRC 108725</strain>
    </source>
</reference>
<evidence type="ECO:0008006" key="4">
    <source>
        <dbReference type="Google" id="ProtNLM"/>
    </source>
</evidence>
<proteinExistence type="predicted"/>
<sequence length="121" mass="12472">MTRRRGSSPALLVVSIVSLGAAVTQSLLLVRLIVTGKARNATPAVAPSPQPWAGSAGGTTRRPQVPAQDPHSPPTGPIRVSHTPLTGRGPAPEPPETDPHSPPTGPIRVNHTPQSAGAWSR</sequence>
<protein>
    <recommendedName>
        <fullName evidence="4">Secreted protein</fullName>
    </recommendedName>
</protein>
<accession>A0ABN6XM75</accession>
<dbReference type="EMBL" id="AP027731">
    <property type="protein sequence ID" value="BDZ46087.1"/>
    <property type="molecule type" value="Genomic_DNA"/>
</dbReference>